<dbReference type="EMBL" id="KZ819607">
    <property type="protein sequence ID" value="PWN31625.1"/>
    <property type="molecule type" value="Genomic_DNA"/>
</dbReference>
<sequence>MLLSIQISLVVCTLALQACSYDLDIDLNQPASPAEDSPTAEMIRTTDRVDDTIKKVSLPQSIPRMKEQRLLQNFRQRQRYHETKKDPKKYEAILKQRRDYKKSRYSNLDERKNNERKAFSSYMQRKLEEDPNFQRTDRRKDLRKRVREGIATKEDLQMYDELKAKHAAGQRASAKPCSVKCVSPPHSPQPIAGDVDRDFLDPLLETDISHSLIPSPIRAEAHQSPQLPSQQPAPSHTNPTASLSKATNIDIRKIPKASGKRKLTLEEKKERHALKQRIYRQNVQKDPMKHEAQKEKTKVRYQKWWQNLPTERADEIRERNMHTARAYRQRVAKATPPKTAKKSKRTKKDPSQQFPKDGGSV</sequence>
<feature type="compositionally biased region" description="Polar residues" evidence="1">
    <location>
        <begin position="236"/>
        <end position="247"/>
    </location>
</feature>
<dbReference type="RefSeq" id="XP_025351927.1">
    <property type="nucleotide sequence ID" value="XM_025500586.1"/>
</dbReference>
<dbReference type="Proteomes" id="UP000245771">
    <property type="component" value="Unassembled WGS sequence"/>
</dbReference>
<accession>A0A316V842</accession>
<dbReference type="GeneID" id="37022367"/>
<keyword evidence="2" id="KW-0732">Signal</keyword>
<reference evidence="3 4" key="1">
    <citation type="journal article" date="2018" name="Mol. Biol. Evol.">
        <title>Broad Genomic Sampling Reveals a Smut Pathogenic Ancestry of the Fungal Clade Ustilaginomycotina.</title>
        <authorList>
            <person name="Kijpornyongpan T."/>
            <person name="Mondo S.J."/>
            <person name="Barry K."/>
            <person name="Sandor L."/>
            <person name="Lee J."/>
            <person name="Lipzen A."/>
            <person name="Pangilinan J."/>
            <person name="LaButti K."/>
            <person name="Hainaut M."/>
            <person name="Henrissat B."/>
            <person name="Grigoriev I.V."/>
            <person name="Spatafora J.W."/>
            <person name="Aime M.C."/>
        </authorList>
    </citation>
    <scope>NUCLEOTIDE SEQUENCE [LARGE SCALE GENOMIC DNA]</scope>
    <source>
        <strain evidence="3 4">MCA 3882</strain>
    </source>
</reference>
<feature type="region of interest" description="Disordered" evidence="1">
    <location>
        <begin position="220"/>
        <end position="267"/>
    </location>
</feature>
<evidence type="ECO:0000313" key="4">
    <source>
        <dbReference type="Proteomes" id="UP000245771"/>
    </source>
</evidence>
<feature type="chain" id="PRO_5016262425" evidence="2">
    <location>
        <begin position="21"/>
        <end position="361"/>
    </location>
</feature>
<dbReference type="InParanoid" id="A0A316V842"/>
<feature type="signal peptide" evidence="2">
    <location>
        <begin position="1"/>
        <end position="20"/>
    </location>
</feature>
<feature type="region of interest" description="Disordered" evidence="1">
    <location>
        <begin position="321"/>
        <end position="361"/>
    </location>
</feature>
<dbReference type="AlphaFoldDB" id="A0A316V842"/>
<keyword evidence="4" id="KW-1185">Reference proteome</keyword>
<evidence type="ECO:0000256" key="1">
    <source>
        <dbReference type="SAM" id="MobiDB-lite"/>
    </source>
</evidence>
<feature type="compositionally biased region" description="Low complexity" evidence="1">
    <location>
        <begin position="223"/>
        <end position="235"/>
    </location>
</feature>
<gene>
    <name evidence="3" type="ORF">FA14DRAFT_175295</name>
</gene>
<evidence type="ECO:0000313" key="3">
    <source>
        <dbReference type="EMBL" id="PWN31625.1"/>
    </source>
</evidence>
<protein>
    <submittedName>
        <fullName evidence="3">Uncharacterized protein</fullName>
    </submittedName>
</protein>
<organism evidence="3 4">
    <name type="scientific">Meira miltonrushii</name>
    <dbReference type="NCBI Taxonomy" id="1280837"/>
    <lineage>
        <taxon>Eukaryota</taxon>
        <taxon>Fungi</taxon>
        <taxon>Dikarya</taxon>
        <taxon>Basidiomycota</taxon>
        <taxon>Ustilaginomycotina</taxon>
        <taxon>Exobasidiomycetes</taxon>
        <taxon>Exobasidiales</taxon>
        <taxon>Brachybasidiaceae</taxon>
        <taxon>Meira</taxon>
    </lineage>
</organism>
<name>A0A316V842_9BASI</name>
<feature type="region of interest" description="Disordered" evidence="1">
    <location>
        <begin position="170"/>
        <end position="196"/>
    </location>
</feature>
<proteinExistence type="predicted"/>
<evidence type="ECO:0000256" key="2">
    <source>
        <dbReference type="SAM" id="SignalP"/>
    </source>
</evidence>